<sequence>MAENSTSASLVDAAGHDDTITVVVPAEEVSSGMHAHDGDDAEFHQDDSIVIDTAGTDDGLILSPNTGLDTLPDALPVASDVVHPPVFTASKRPREEEARADD</sequence>
<feature type="non-terminal residue" evidence="1">
    <location>
        <position position="102"/>
    </location>
</feature>
<evidence type="ECO:0000313" key="2">
    <source>
        <dbReference type="Proteomes" id="UP000553632"/>
    </source>
</evidence>
<name>A0A7J6SMP5_PEROL</name>
<reference evidence="1 2" key="1">
    <citation type="submission" date="2020-04" db="EMBL/GenBank/DDBJ databases">
        <title>Perkinsus olseni comparative genomics.</title>
        <authorList>
            <person name="Bogema D.R."/>
        </authorList>
    </citation>
    <scope>NUCLEOTIDE SEQUENCE [LARGE SCALE GENOMIC DNA]</scope>
    <source>
        <strain evidence="1 2">ATCC PRA-207</strain>
    </source>
</reference>
<organism evidence="1 2">
    <name type="scientific">Perkinsus olseni</name>
    <name type="common">Perkinsus atlanticus</name>
    <dbReference type="NCBI Taxonomy" id="32597"/>
    <lineage>
        <taxon>Eukaryota</taxon>
        <taxon>Sar</taxon>
        <taxon>Alveolata</taxon>
        <taxon>Perkinsozoa</taxon>
        <taxon>Perkinsea</taxon>
        <taxon>Perkinsida</taxon>
        <taxon>Perkinsidae</taxon>
        <taxon>Perkinsus</taxon>
    </lineage>
</organism>
<protein>
    <submittedName>
        <fullName evidence="1">Uncharacterized protein</fullName>
    </submittedName>
</protein>
<proteinExistence type="predicted"/>
<gene>
    <name evidence="1" type="ORF">FOZ63_003901</name>
</gene>
<dbReference type="Proteomes" id="UP000553632">
    <property type="component" value="Unassembled WGS sequence"/>
</dbReference>
<comment type="caution">
    <text evidence="1">The sequence shown here is derived from an EMBL/GenBank/DDBJ whole genome shotgun (WGS) entry which is preliminary data.</text>
</comment>
<keyword evidence="2" id="KW-1185">Reference proteome</keyword>
<dbReference type="EMBL" id="JABANO010017434">
    <property type="protein sequence ID" value="KAF4733516.1"/>
    <property type="molecule type" value="Genomic_DNA"/>
</dbReference>
<accession>A0A7J6SMP5</accession>
<evidence type="ECO:0000313" key="1">
    <source>
        <dbReference type="EMBL" id="KAF4733516.1"/>
    </source>
</evidence>
<dbReference type="AlphaFoldDB" id="A0A7J6SMP5"/>